<proteinExistence type="predicted"/>
<dbReference type="InterPro" id="IPR023753">
    <property type="entry name" value="FAD/NAD-binding_dom"/>
</dbReference>
<dbReference type="Pfam" id="PF07992">
    <property type="entry name" value="Pyr_redox_2"/>
    <property type="match status" value="1"/>
</dbReference>
<accession>A0ABS6HB44</accession>
<organism evidence="6 7">
    <name type="scientific">Falsiroseomonas oleicola</name>
    <dbReference type="NCBI Taxonomy" id="2801474"/>
    <lineage>
        <taxon>Bacteria</taxon>
        <taxon>Pseudomonadati</taxon>
        <taxon>Pseudomonadota</taxon>
        <taxon>Alphaproteobacteria</taxon>
        <taxon>Acetobacterales</taxon>
        <taxon>Roseomonadaceae</taxon>
        <taxon>Falsiroseomonas</taxon>
    </lineage>
</organism>
<protein>
    <submittedName>
        <fullName evidence="6">FAD-dependent oxidoreductase</fullName>
    </submittedName>
</protein>
<evidence type="ECO:0000259" key="5">
    <source>
        <dbReference type="Pfam" id="PF07992"/>
    </source>
</evidence>
<gene>
    <name evidence="6" type="ORF">JJQ90_19650</name>
</gene>
<dbReference type="InterPro" id="IPR051169">
    <property type="entry name" value="NADH-Q_oxidoreductase"/>
</dbReference>
<keyword evidence="3" id="KW-0274">FAD</keyword>
<evidence type="ECO:0000256" key="4">
    <source>
        <dbReference type="ARBA" id="ARBA00023002"/>
    </source>
</evidence>
<keyword evidence="7" id="KW-1185">Reference proteome</keyword>
<keyword evidence="4" id="KW-0560">Oxidoreductase</keyword>
<comment type="caution">
    <text evidence="6">The sequence shown here is derived from an EMBL/GenBank/DDBJ whole genome shotgun (WGS) entry which is preliminary data.</text>
</comment>
<evidence type="ECO:0000256" key="1">
    <source>
        <dbReference type="ARBA" id="ARBA00001974"/>
    </source>
</evidence>
<dbReference type="Proteomes" id="UP000689967">
    <property type="component" value="Unassembled WGS sequence"/>
</dbReference>
<dbReference type="PANTHER" id="PTHR42913:SF9">
    <property type="entry name" value="SLR1591 PROTEIN"/>
    <property type="match status" value="1"/>
</dbReference>
<sequence>MPHLLLLGGGHAHVEVLRQWAAHPLPGWRVTLLTREWMSPYSGMLPGVIAGLYQPEEALIDITALTARCNAALILDRATGIDPRRRRVQRAQGADVDWDLLSIDTGATPDVGRVPGAAEHALPLKPIDALLPRLRGIFHEAHPGQRIAVVGAGAAGVEVALALAVRLDAAITLVAGASGLLPGFPGRLRRRAGQALAARKVALRSGRNVTEVAQGAVHFDGAPSLPAESVIWATGAAAAPWLAETGLARDARGFLRVDACLRAEGHSHIFAAGDVASFGAGLPKAGVFAVRQGPVLAANLRAVARGRAPRPYRPQRDYLRLLSLADGTALGTRNGLIFGGRWVWWLKDRLDRGFMARYQG</sequence>
<dbReference type="RefSeq" id="WP_216877963.1">
    <property type="nucleotide sequence ID" value="NZ_JAERQM010000006.1"/>
</dbReference>
<dbReference type="EMBL" id="JAERQM010000006">
    <property type="protein sequence ID" value="MBU8545947.1"/>
    <property type="molecule type" value="Genomic_DNA"/>
</dbReference>
<name>A0ABS6HB44_9PROT</name>
<comment type="cofactor">
    <cofactor evidence="1">
        <name>FAD</name>
        <dbReference type="ChEBI" id="CHEBI:57692"/>
    </cofactor>
</comment>
<evidence type="ECO:0000256" key="3">
    <source>
        <dbReference type="ARBA" id="ARBA00022827"/>
    </source>
</evidence>
<reference evidence="6 7" key="1">
    <citation type="submission" date="2021-01" db="EMBL/GenBank/DDBJ databases">
        <title>Roseomonas sp. nov, a bacterium isolated from an oil production mixture in Yumen Oilfield.</title>
        <authorList>
            <person name="Wu D."/>
        </authorList>
    </citation>
    <scope>NUCLEOTIDE SEQUENCE [LARGE SCALE GENOMIC DNA]</scope>
    <source>
        <strain evidence="6 7">ROY-5-3</strain>
    </source>
</reference>
<evidence type="ECO:0000256" key="2">
    <source>
        <dbReference type="ARBA" id="ARBA00022630"/>
    </source>
</evidence>
<evidence type="ECO:0000313" key="7">
    <source>
        <dbReference type="Proteomes" id="UP000689967"/>
    </source>
</evidence>
<dbReference type="NCBIfam" id="TIGR03169">
    <property type="entry name" value="Nterm_to_SelD"/>
    <property type="match status" value="1"/>
</dbReference>
<dbReference type="PANTHER" id="PTHR42913">
    <property type="entry name" value="APOPTOSIS-INDUCING FACTOR 1"/>
    <property type="match status" value="1"/>
</dbReference>
<evidence type="ECO:0000313" key="6">
    <source>
        <dbReference type="EMBL" id="MBU8545947.1"/>
    </source>
</evidence>
<feature type="domain" description="FAD/NAD(P)-binding" evidence="5">
    <location>
        <begin position="4"/>
        <end position="293"/>
    </location>
</feature>
<keyword evidence="2" id="KW-0285">Flavoprotein</keyword>
<dbReference type="InterPro" id="IPR017584">
    <property type="entry name" value="Pyridine_nucleo_diS_OxRdtase_N"/>
</dbReference>